<dbReference type="OrthoDB" id="2392789at2759"/>
<dbReference type="PANTHER" id="PTHR13132">
    <property type="entry name" value="ALPHA- 1,6 -FUCOSYLTRANSFERASE"/>
    <property type="match status" value="1"/>
</dbReference>
<gene>
    <name evidence="3" type="ORF">SODALDRAFT_361080</name>
</gene>
<dbReference type="GO" id="GO:0046921">
    <property type="term" value="F:alpha-(1-&gt;6)-fucosyltransferase activity"/>
    <property type="evidence" value="ECO:0007669"/>
    <property type="project" value="TreeGrafter"/>
</dbReference>
<protein>
    <submittedName>
        <fullName evidence="3">Uncharacterized protein</fullName>
    </submittedName>
</protein>
<reference evidence="3 4" key="1">
    <citation type="journal article" date="2018" name="Mol. Ecol.">
        <title>The obligate alkalophilic soda-lake fungus Sodiomyces alkalinus has shifted to a protein diet.</title>
        <authorList>
            <person name="Grum-Grzhimaylo A.A."/>
            <person name="Falkoski D.L."/>
            <person name="van den Heuvel J."/>
            <person name="Valero-Jimenez C.A."/>
            <person name="Min B."/>
            <person name="Choi I.G."/>
            <person name="Lipzen A."/>
            <person name="Daum C.G."/>
            <person name="Aanen D.K."/>
            <person name="Tsang A."/>
            <person name="Henrissat B."/>
            <person name="Bilanenko E.N."/>
            <person name="de Vries R.P."/>
            <person name="van Kan J.A.L."/>
            <person name="Grigoriev I.V."/>
            <person name="Debets A.J.M."/>
        </authorList>
    </citation>
    <scope>NUCLEOTIDE SEQUENCE [LARGE SCALE GENOMIC DNA]</scope>
    <source>
        <strain evidence="3 4">F11</strain>
    </source>
</reference>
<keyword evidence="2" id="KW-0472">Membrane</keyword>
<feature type="region of interest" description="Disordered" evidence="1">
    <location>
        <begin position="486"/>
        <end position="506"/>
    </location>
</feature>
<dbReference type="PANTHER" id="PTHR13132:SF29">
    <property type="entry name" value="ALPHA-(1,6)-FUCOSYLTRANSFERASE"/>
    <property type="match status" value="1"/>
</dbReference>
<evidence type="ECO:0000256" key="1">
    <source>
        <dbReference type="SAM" id="MobiDB-lite"/>
    </source>
</evidence>
<name>A0A3N2PSA2_SODAK</name>
<keyword evidence="2" id="KW-1133">Transmembrane helix</keyword>
<dbReference type="GeneID" id="39582813"/>
<dbReference type="GO" id="GO:0006487">
    <property type="term" value="P:protein N-linked glycosylation"/>
    <property type="evidence" value="ECO:0007669"/>
    <property type="project" value="TreeGrafter"/>
</dbReference>
<accession>A0A3N2PSA2</accession>
<organism evidence="3 4">
    <name type="scientific">Sodiomyces alkalinus (strain CBS 110278 / VKM F-3762 / F11)</name>
    <name type="common">Alkaliphilic filamentous fungus</name>
    <dbReference type="NCBI Taxonomy" id="1314773"/>
    <lineage>
        <taxon>Eukaryota</taxon>
        <taxon>Fungi</taxon>
        <taxon>Dikarya</taxon>
        <taxon>Ascomycota</taxon>
        <taxon>Pezizomycotina</taxon>
        <taxon>Sordariomycetes</taxon>
        <taxon>Hypocreomycetidae</taxon>
        <taxon>Glomerellales</taxon>
        <taxon>Plectosphaerellaceae</taxon>
        <taxon>Sodiomyces</taxon>
    </lineage>
</organism>
<feature type="region of interest" description="Disordered" evidence="1">
    <location>
        <begin position="48"/>
        <end position="70"/>
    </location>
</feature>
<evidence type="ECO:0000256" key="2">
    <source>
        <dbReference type="SAM" id="Phobius"/>
    </source>
</evidence>
<dbReference type="Proteomes" id="UP000272025">
    <property type="component" value="Unassembled WGS sequence"/>
</dbReference>
<sequence length="912" mass="101508">MRLGWVMRHGSYCTDEAKPWRKETFTQVDFPSLPISCHAASHPFASLSREDTTDAEDDKRQTKEPRRRPRSRTEIPFFALTCHLDTKLFALIVPRLYAVTLCHAVHYEDPIFLAFPPSSSTLVGCTGSDPGGRPDGCLWSDYEAHYEKIRYAAYQILFVGGAKTLETTPSELANVPLISVLECTYFKRSCLYDAASQWGTPGAQAIQEEGTTIYIENFHRTGHPGDQPTVIYGSIPLRLIIFTHFPFSDEDPLDTGGFLTTLTCIMSLALEIGRVLRNLEPQPPIPPPIRSLLPFETSSFSDAMASRNKLPAPLDLSRSKTTTSSPRMNLRRAASYNNDKQLYCNAPLSATSSRFSFNHLLFASPPPSPSLPALVPRPRKSPNRPRPSRVLRVVFWLAFVLLIFYFATISVRGNVPVDIPYISRKQEEFEMVGQDELPDFATPIVVTGKSGRSKWTVSIPAHLDFPLSTRDYGEMCSKCREVASRVRDMRNRSPPPPPEQATISRGGPVDRYFLDVQDAEKVGLLPGTVVRQGLQGNIIGVHQNSVGQQPICESSITFVLETADPGIGHTIMELWIFYGLAMKQGRAFFIDDTRWAYGKYTDIFRPPPLPNCRPPPRHQMLPCPAQARHLVVSPATARELWTDALNKPHLDLQSSKSDSAVRELFDLAHKGYQGLFDLNEDDAKHVMDRANTLKTKAASETNSGKVVGMHVRHGDRHPLEYQYRSTYIPMSVFTERANELVGSGQGVEDEKSAVVVVASDDPLVYEAGELSGSHRAQEQIRLASKPPPAKPAKKASSRAMHRFEDEAFGWEGGFFGSMFWGLGASSMSSSNAATTENMKLPPSEESLRLRSYIGRAYVMDLAVLARSGDYVICTVSAMGCRLLAVMMGWESAMKEGRWVNVDGDYGWTALAW</sequence>
<keyword evidence="4" id="KW-1185">Reference proteome</keyword>
<feature type="transmembrane region" description="Helical" evidence="2">
    <location>
        <begin position="389"/>
        <end position="407"/>
    </location>
</feature>
<keyword evidence="2" id="KW-0812">Transmembrane</keyword>
<dbReference type="AlphaFoldDB" id="A0A3N2PSA2"/>
<feature type="compositionally biased region" description="Basic and acidic residues" evidence="1">
    <location>
        <begin position="48"/>
        <end position="64"/>
    </location>
</feature>
<proteinExistence type="predicted"/>
<dbReference type="RefSeq" id="XP_028465181.1">
    <property type="nucleotide sequence ID" value="XM_028614335.1"/>
</dbReference>
<evidence type="ECO:0000313" key="3">
    <source>
        <dbReference type="EMBL" id="ROT37375.1"/>
    </source>
</evidence>
<dbReference type="EMBL" id="ML119057">
    <property type="protein sequence ID" value="ROT37375.1"/>
    <property type="molecule type" value="Genomic_DNA"/>
</dbReference>
<evidence type="ECO:0000313" key="4">
    <source>
        <dbReference type="Proteomes" id="UP000272025"/>
    </source>
</evidence>